<reference evidence="1" key="2">
    <citation type="submission" date="2020-09" db="EMBL/GenBank/DDBJ databases">
        <authorList>
            <person name="Sun Q."/>
            <person name="Zhou Y."/>
        </authorList>
    </citation>
    <scope>NUCLEOTIDE SEQUENCE</scope>
    <source>
        <strain evidence="1">CGMCC 1.15320</strain>
    </source>
</reference>
<name>A0A916RKA7_9HYPH</name>
<comment type="caution">
    <text evidence="1">The sequence shown here is derived from an EMBL/GenBank/DDBJ whole genome shotgun (WGS) entry which is preliminary data.</text>
</comment>
<sequence>MSSNSSSKVLQARKGLLSVRRLQVAFVVLGLLSTGAHAQQSWEELPMMELQGFYRGPMKDTLIQRWRDPETGAICYIYMPIIAQNTPTEGAPYVHYGSNQIGSISCVPAPATTPEPAPKK</sequence>
<evidence type="ECO:0000313" key="2">
    <source>
        <dbReference type="Proteomes" id="UP000636264"/>
    </source>
</evidence>
<accession>A0A916RKA7</accession>
<evidence type="ECO:0000313" key="1">
    <source>
        <dbReference type="EMBL" id="GGA59586.1"/>
    </source>
</evidence>
<dbReference type="EMBL" id="BMIF01000002">
    <property type="protein sequence ID" value="GGA59586.1"/>
    <property type="molecule type" value="Genomic_DNA"/>
</dbReference>
<organism evidence="1 2">
    <name type="scientific">Nitratireductor aestuarii</name>
    <dbReference type="NCBI Taxonomy" id="1735103"/>
    <lineage>
        <taxon>Bacteria</taxon>
        <taxon>Pseudomonadati</taxon>
        <taxon>Pseudomonadota</taxon>
        <taxon>Alphaproteobacteria</taxon>
        <taxon>Hyphomicrobiales</taxon>
        <taxon>Phyllobacteriaceae</taxon>
        <taxon>Nitratireductor</taxon>
    </lineage>
</organism>
<dbReference type="Proteomes" id="UP000636264">
    <property type="component" value="Unassembled WGS sequence"/>
</dbReference>
<protein>
    <submittedName>
        <fullName evidence="1">Uncharacterized protein</fullName>
    </submittedName>
</protein>
<dbReference type="RefSeq" id="WP_188719998.1">
    <property type="nucleotide sequence ID" value="NZ_BMIF01000002.1"/>
</dbReference>
<keyword evidence="2" id="KW-1185">Reference proteome</keyword>
<proteinExistence type="predicted"/>
<reference evidence="1" key="1">
    <citation type="journal article" date="2014" name="Int. J. Syst. Evol. Microbiol.">
        <title>Complete genome sequence of Corynebacterium casei LMG S-19264T (=DSM 44701T), isolated from a smear-ripened cheese.</title>
        <authorList>
            <consortium name="US DOE Joint Genome Institute (JGI-PGF)"/>
            <person name="Walter F."/>
            <person name="Albersmeier A."/>
            <person name="Kalinowski J."/>
            <person name="Ruckert C."/>
        </authorList>
    </citation>
    <scope>NUCLEOTIDE SEQUENCE</scope>
    <source>
        <strain evidence="1">CGMCC 1.15320</strain>
    </source>
</reference>
<dbReference type="AlphaFoldDB" id="A0A916RKA7"/>
<gene>
    <name evidence="1" type="ORF">GCM10011385_11670</name>
</gene>